<evidence type="ECO:0000256" key="11">
    <source>
        <dbReference type="ARBA" id="ARBA00023136"/>
    </source>
</evidence>
<name>A0A9Q0TCG7_9ROSI</name>
<keyword evidence="8" id="KW-0967">Endosome</keyword>
<keyword evidence="7" id="KW-0963">Cytoplasm</keyword>
<dbReference type="GO" id="GO:0006886">
    <property type="term" value="P:intracellular protein transport"/>
    <property type="evidence" value="ECO:0007669"/>
    <property type="project" value="TreeGrafter"/>
</dbReference>
<evidence type="ECO:0000256" key="1">
    <source>
        <dbReference type="ARBA" id="ARBA00004125"/>
    </source>
</evidence>
<comment type="caution">
    <text evidence="14">The sequence shown here is derived from an EMBL/GenBank/DDBJ whole genome shotgun (WGS) entry which is preliminary data.</text>
</comment>
<accession>A0A9Q0TCG7</accession>
<sequence>MFGVVGHSLVIFLITSTPLRHFPSVGIPICDLPVRHRHCIDSLKLLSLQLPDPNKNCREKETEKKMILTGIEDEDKWLAEGIASIQHNAFYMHRALEANNLRDALKCSALMLSELRTSKLSPHKYYDLYMRAFDELRKLEMFFKDESKHGVSIVDLYELVQHAGNILPRLYLLCTVGSVYIKSKEAPAKDVLNDLVEMCHSVQHPIRGLFLRSYLAQVSRDKLLDLGSEYEGAEDTVLDAVEFVLQNFTEMNKLWVRMQHQGPVRVKEKLEKERSELCDLVGKNLHVLSQIEGVNLEIYRDTVLPRVLEQVVNCKDELAQYYLLDCIIQVFPDEYHLQTLETLLGACPQLQPTVDVKTVLSRLMARLSNYAASSADALPEFLQVEAFAKLSSAIGKVIETQVDMPIVGAVALYVSLLSFTLHVHPERLDYVDQVLGACVKKLSGKPKLEDIRAKKQIVALLSAPLEKYNDIVTALTLSNYPHVMDCLDDETNKVMAMVIIQSAMKNKTCISTADNVEVLFELIKRLIKDLDETAKDELDEEDFKEEQNSVARLIHMLYNDDSEEMLKIFGAVRKHIMAGGSQRLPFTVPPLVFSALRLVRKLQGQDGNVVGEEPATPKKIFQLLNETIEALSSVSSPELALRLYMQCAEAANDCDLESVAYEFFTRAFILYEEEVADSKAQVTALHLIIGALQRMHVFGVANRDTLTHKATGHSAKLLKKPDQCRAVYACSHLFWVDDQDGIKDGER</sequence>
<evidence type="ECO:0000256" key="13">
    <source>
        <dbReference type="SAM" id="SignalP"/>
    </source>
</evidence>
<dbReference type="GO" id="GO:0005794">
    <property type="term" value="C:Golgi apparatus"/>
    <property type="evidence" value="ECO:0007669"/>
    <property type="project" value="UniProtKB-SubCell"/>
</dbReference>
<dbReference type="Proteomes" id="UP001151752">
    <property type="component" value="Chromosome 2"/>
</dbReference>
<feature type="chain" id="PRO_5040422329" description="Vacuolar protein sorting-associated protein 35" evidence="13">
    <location>
        <begin position="22"/>
        <end position="747"/>
    </location>
</feature>
<evidence type="ECO:0000256" key="12">
    <source>
        <dbReference type="PIRNR" id="PIRNR009375"/>
    </source>
</evidence>
<dbReference type="GO" id="GO:0030906">
    <property type="term" value="C:retromer, cargo-selective complex"/>
    <property type="evidence" value="ECO:0007669"/>
    <property type="project" value="InterPro"/>
</dbReference>
<evidence type="ECO:0000313" key="15">
    <source>
        <dbReference type="Proteomes" id="UP001151752"/>
    </source>
</evidence>
<evidence type="ECO:0000256" key="9">
    <source>
        <dbReference type="ARBA" id="ARBA00022927"/>
    </source>
</evidence>
<dbReference type="InterPro" id="IPR042491">
    <property type="entry name" value="Vps35_C"/>
</dbReference>
<keyword evidence="15" id="KW-1185">Reference proteome</keyword>
<dbReference type="InterPro" id="IPR005378">
    <property type="entry name" value="Vps35"/>
</dbReference>
<reference evidence="14" key="2">
    <citation type="journal article" date="2023" name="Int. J. Mol. Sci.">
        <title>De Novo Assembly and Annotation of 11 Diverse Shrub Willow (Salix) Genomes Reveals Novel Gene Organization in Sex-Linked Regions.</title>
        <authorList>
            <person name="Hyden B."/>
            <person name="Feng K."/>
            <person name="Yates T.B."/>
            <person name="Jawdy S."/>
            <person name="Cereghino C."/>
            <person name="Smart L.B."/>
            <person name="Muchero W."/>
        </authorList>
    </citation>
    <scope>NUCLEOTIDE SEQUENCE</scope>
    <source>
        <tissue evidence="14">Shoot tip</tissue>
    </source>
</reference>
<dbReference type="GO" id="GO:0005770">
    <property type="term" value="C:late endosome"/>
    <property type="evidence" value="ECO:0007669"/>
    <property type="project" value="TreeGrafter"/>
</dbReference>
<dbReference type="PANTHER" id="PTHR11099">
    <property type="entry name" value="VACUOLAR SORTING PROTEIN 35"/>
    <property type="match status" value="1"/>
</dbReference>
<evidence type="ECO:0000313" key="14">
    <source>
        <dbReference type="EMBL" id="KAJ6708710.1"/>
    </source>
</evidence>
<evidence type="ECO:0000256" key="10">
    <source>
        <dbReference type="ARBA" id="ARBA00023034"/>
    </source>
</evidence>
<feature type="signal peptide" evidence="13">
    <location>
        <begin position="1"/>
        <end position="21"/>
    </location>
</feature>
<dbReference type="GO" id="GO:0005829">
    <property type="term" value="C:cytosol"/>
    <property type="evidence" value="ECO:0007669"/>
    <property type="project" value="GOC"/>
</dbReference>
<keyword evidence="6 12" id="KW-0813">Transport</keyword>
<dbReference type="Pfam" id="PF03635">
    <property type="entry name" value="Vps35"/>
    <property type="match status" value="1"/>
</dbReference>
<dbReference type="FunFam" id="1.25.40.660:FF:000003">
    <property type="entry name" value="Vacuolar protein sorting-associated protein 35"/>
    <property type="match status" value="1"/>
</dbReference>
<dbReference type="GO" id="GO:0010008">
    <property type="term" value="C:endosome membrane"/>
    <property type="evidence" value="ECO:0007669"/>
    <property type="project" value="UniProtKB-SubCell"/>
</dbReference>
<evidence type="ECO:0000256" key="4">
    <source>
        <dbReference type="ARBA" id="ARBA00004546"/>
    </source>
</evidence>
<evidence type="ECO:0000256" key="5">
    <source>
        <dbReference type="ARBA" id="ARBA00006536"/>
    </source>
</evidence>
<evidence type="ECO:0000256" key="7">
    <source>
        <dbReference type="ARBA" id="ARBA00022490"/>
    </source>
</evidence>
<keyword evidence="9 12" id="KW-0653">Protein transport</keyword>
<dbReference type="AlphaFoldDB" id="A0A9Q0TCG7"/>
<keyword evidence="13" id="KW-0732">Signal</keyword>
<proteinExistence type="inferred from homology"/>
<comment type="similarity">
    <text evidence="5 12">Belongs to the VPS35 family.</text>
</comment>
<gene>
    <name evidence="14" type="ORF">OIU74_009926</name>
</gene>
<organism evidence="14 15">
    <name type="scientific">Salix koriyanagi</name>
    <dbReference type="NCBI Taxonomy" id="2511006"/>
    <lineage>
        <taxon>Eukaryota</taxon>
        <taxon>Viridiplantae</taxon>
        <taxon>Streptophyta</taxon>
        <taxon>Embryophyta</taxon>
        <taxon>Tracheophyta</taxon>
        <taxon>Spermatophyta</taxon>
        <taxon>Magnoliopsida</taxon>
        <taxon>eudicotyledons</taxon>
        <taxon>Gunneridae</taxon>
        <taxon>Pentapetalae</taxon>
        <taxon>rosids</taxon>
        <taxon>fabids</taxon>
        <taxon>Malpighiales</taxon>
        <taxon>Salicaceae</taxon>
        <taxon>Saliceae</taxon>
        <taxon>Salix</taxon>
    </lineage>
</organism>
<comment type="function">
    <text evidence="12">Plays a role in vesicular protein sorting.</text>
</comment>
<evidence type="ECO:0000256" key="8">
    <source>
        <dbReference type="ARBA" id="ARBA00022753"/>
    </source>
</evidence>
<dbReference type="EMBL" id="JAPFFM010000015">
    <property type="protein sequence ID" value="KAJ6708710.1"/>
    <property type="molecule type" value="Genomic_DNA"/>
</dbReference>
<evidence type="ECO:0000256" key="3">
    <source>
        <dbReference type="ARBA" id="ARBA00004496"/>
    </source>
</evidence>
<evidence type="ECO:0000256" key="2">
    <source>
        <dbReference type="ARBA" id="ARBA00004179"/>
    </source>
</evidence>
<reference evidence="14" key="1">
    <citation type="submission" date="2022-11" db="EMBL/GenBank/DDBJ databases">
        <authorList>
            <person name="Hyden B.L."/>
            <person name="Feng K."/>
            <person name="Yates T."/>
            <person name="Jawdy S."/>
            <person name="Smart L.B."/>
            <person name="Muchero W."/>
        </authorList>
    </citation>
    <scope>NUCLEOTIDE SEQUENCE</scope>
    <source>
        <tissue evidence="14">Shoot tip</tissue>
    </source>
</reference>
<dbReference type="GO" id="GO:0042147">
    <property type="term" value="P:retrograde transport, endosome to Golgi"/>
    <property type="evidence" value="ECO:0007669"/>
    <property type="project" value="InterPro"/>
</dbReference>
<dbReference type="Gene3D" id="1.25.40.660">
    <property type="entry name" value="Vacuolar protein sorting-associated protein 35, helical subcomplex Vps35-C"/>
    <property type="match status" value="1"/>
</dbReference>
<keyword evidence="10" id="KW-0333">Golgi apparatus</keyword>
<dbReference type="PANTHER" id="PTHR11099:SF6">
    <property type="entry name" value="VACUOLAR PROTEIN SORTING-ASSOCIATED PROTEIN 35B"/>
    <property type="match status" value="1"/>
</dbReference>
<keyword evidence="11" id="KW-0472">Membrane</keyword>
<protein>
    <recommendedName>
        <fullName evidence="12">Vacuolar protein sorting-associated protein 35</fullName>
    </recommendedName>
</protein>
<comment type="subcellular location">
    <subcellularLocation>
        <location evidence="3">Cytoplasm</location>
    </subcellularLocation>
    <subcellularLocation>
        <location evidence="1">Endosome membrane</location>
        <topology evidence="1">Peripheral membrane protein</topology>
        <orientation evidence="1">Cytoplasmic side</orientation>
    </subcellularLocation>
    <subcellularLocation>
        <location evidence="4">Golgi apparatus</location>
        <location evidence="4">trans-Golgi network membrane</location>
        <topology evidence="4">Peripheral membrane protein</topology>
        <orientation evidence="4">Cytoplasmic side</orientation>
    </subcellularLocation>
    <subcellularLocation>
        <location evidence="2">Prevacuolar compartment membrane</location>
        <topology evidence="2">Peripheral membrane protein</topology>
        <orientation evidence="2">Cytoplasmic side</orientation>
    </subcellularLocation>
</comment>
<dbReference type="PIRSF" id="PIRSF009375">
    <property type="entry name" value="Retromer_Vps35"/>
    <property type="match status" value="1"/>
</dbReference>
<evidence type="ECO:0000256" key="6">
    <source>
        <dbReference type="ARBA" id="ARBA00022448"/>
    </source>
</evidence>